<comment type="caution">
    <text evidence="2">The sequence shown here is derived from an EMBL/GenBank/DDBJ whole genome shotgun (WGS) entry which is preliminary data.</text>
</comment>
<feature type="transmembrane region" description="Helical" evidence="1">
    <location>
        <begin position="417"/>
        <end position="437"/>
    </location>
</feature>
<evidence type="ECO:0000313" key="2">
    <source>
        <dbReference type="EMBL" id="MDT0302896.1"/>
    </source>
</evidence>
<sequence>MADYQSGSAWIPVKPDFKGFHKSIAAEFGKLTPVVRKLGQDMGARFADGVRGGLGAPVQDAVREDTAAQRRQAPRDAAQVASAFAGGLKRTLRGELQAMPRATVTVEADTAAARTSLASTRAQVDRLDGRTARVNVDAAPAIAGFGALAIAAGAAAAVPVGATLAAGLGALSAPLAAAGAGFGALGLVAVPAITGISEALKLQEQAANGSAAAAEQYAAALAEMSPAARTLMGDWQGLTREFTAWRKSVEAPVLGIFSDGINLLSGRFESLTPLVRSSAGAVRGLISDMDAALSSPFWEQLGRDVTAAAPGAITSFGRIGGSVATGLAGIVSAFLPYAPTILGFVEDIAAGFASWGKGLGGSPAFAAFLEYVREVAPSVRDLFKSLGPAVANVLTALAPLGPVVLKVATAFADMIAAVPPGVITALAGALLAVGVAIKVVAAGSALAAIANPVGLIVVGIVALVAALVWAYHRFDAFREIVQSAFAAISRAAQWVWANFLQPIFASLVEAIQTHIIPAVMKMWRDVFLPAFREIGAVVQWAWQNVIQPALLLYVQYVQKILIPAVLFLWKWVIVPAFYAIATVIGFVWTTIIKPVFKVLWWTIKNVLIPVVLFLWRNVIVPAWKGIAAAVKFAWNTIIKPIWAGIRAYINKVLRPVFMFLWRKVIMPVWKGIRLAISVAWALIKKIWAGIRAYIRGVLAPVFRWIWNNVIKPAWRGIGNTIKWVWNKVIRPAFNSLKSGVQAVRKAFGSAVDGIKKAWARIKAATKGPINFVIQTVYMDGIRSLAGKVLGAVGVKKNPLPSFSKIATGGVWEGPGQVARYAGGGVMPGYTPGRDVHRFVSPTGGGLELSGGEAILRPEVTRVLGASMIHDVNALARQGGTTAVKRRFEQSQGFARGGVWQAPTQSFARGGIMSALSNSWDWVEGKADQISGAAKKWFLDKLGLDSLLGAIPDGGFMTRFAKGLFRELLVPKIGDLVNKKDEEFGGSSDAVVRVAMKYAKNPGLVGGDFNNKFQRAFGMAGQPWCAMFVSEVIKEAKASKKYNNIWGAHSRSFRDGLPHGSASNAKPGWIATYGSEPSHINIIAKRKGGQNYTIGGNESNAVRGPRVYGPATDIMKPKFARGGVVDPRVLRQDYGTNRRTTTPVQTQFLRSAFGLPAYAAGGWVRGWGGLDRNLIAATAGEFVVREPVARDNAALLEALNSGQQLSDILAATGGPRGMSATQQQALAAVARRASESGGGVSAELHLHNGEATVREAFRQLNYESSKLQLGGKYRR</sequence>
<reference evidence="3" key="1">
    <citation type="submission" date="2023-07" db="EMBL/GenBank/DDBJ databases">
        <title>30 novel species of actinomycetes from the DSMZ collection.</title>
        <authorList>
            <person name="Nouioui I."/>
        </authorList>
    </citation>
    <scope>NUCLEOTIDE SEQUENCE [LARGE SCALE GENOMIC DNA]</scope>
    <source>
        <strain evidence="3">DSM 45055</strain>
    </source>
</reference>
<dbReference type="RefSeq" id="WP_311545379.1">
    <property type="nucleotide sequence ID" value="NZ_JAVREK010000011.1"/>
</dbReference>
<proteinExistence type="predicted"/>
<name>A0ABU2KUC3_9ACTN</name>
<gene>
    <name evidence="2" type="ORF">RM446_12305</name>
</gene>
<keyword evidence="3" id="KW-1185">Reference proteome</keyword>
<accession>A0ABU2KUC3</accession>
<feature type="transmembrane region" description="Helical" evidence="1">
    <location>
        <begin position="449"/>
        <end position="471"/>
    </location>
</feature>
<dbReference type="Proteomes" id="UP001183226">
    <property type="component" value="Unassembled WGS sequence"/>
</dbReference>
<evidence type="ECO:0000256" key="1">
    <source>
        <dbReference type="SAM" id="Phobius"/>
    </source>
</evidence>
<dbReference type="EMBL" id="JAVREK010000011">
    <property type="protein sequence ID" value="MDT0302896.1"/>
    <property type="molecule type" value="Genomic_DNA"/>
</dbReference>
<keyword evidence="1" id="KW-0472">Membrane</keyword>
<keyword evidence="1" id="KW-1133">Transmembrane helix</keyword>
<feature type="transmembrane region" description="Helical" evidence="1">
    <location>
        <begin position="598"/>
        <end position="615"/>
    </location>
</feature>
<evidence type="ECO:0000313" key="3">
    <source>
        <dbReference type="Proteomes" id="UP001183226"/>
    </source>
</evidence>
<protein>
    <submittedName>
        <fullName evidence="2">Uncharacterized protein</fullName>
    </submittedName>
</protein>
<feature type="transmembrane region" description="Helical" evidence="1">
    <location>
        <begin position="386"/>
        <end position="405"/>
    </location>
</feature>
<feature type="transmembrane region" description="Helical" evidence="1">
    <location>
        <begin position="568"/>
        <end position="592"/>
    </location>
</feature>
<organism evidence="2 3">
    <name type="scientific">Streptomonospora wellingtoniae</name>
    <dbReference type="NCBI Taxonomy" id="3075544"/>
    <lineage>
        <taxon>Bacteria</taxon>
        <taxon>Bacillati</taxon>
        <taxon>Actinomycetota</taxon>
        <taxon>Actinomycetes</taxon>
        <taxon>Streptosporangiales</taxon>
        <taxon>Nocardiopsidaceae</taxon>
        <taxon>Streptomonospora</taxon>
    </lineage>
</organism>
<keyword evidence="1" id="KW-0812">Transmembrane</keyword>